<evidence type="ECO:0000256" key="3">
    <source>
        <dbReference type="ARBA" id="ARBA00022723"/>
    </source>
</evidence>
<gene>
    <name evidence="11" type="ORF">SAMN04515674_101199</name>
</gene>
<feature type="binding site" evidence="8">
    <location>
        <position position="275"/>
    </location>
    <ligand>
        <name>Zn(2+)</name>
        <dbReference type="ChEBI" id="CHEBI:29105"/>
        <label>2</label>
    </ligand>
</feature>
<evidence type="ECO:0000256" key="10">
    <source>
        <dbReference type="SAM" id="Phobius"/>
    </source>
</evidence>
<feature type="binding site" evidence="8">
    <location>
        <position position="314"/>
    </location>
    <ligand>
        <name>Zn(2+)</name>
        <dbReference type="ChEBI" id="CHEBI:29105"/>
        <label>2</label>
    </ligand>
</feature>
<feature type="active site" description="Phosphoserine intermediate" evidence="7">
    <location>
        <position position="98"/>
    </location>
</feature>
<evidence type="ECO:0000256" key="5">
    <source>
        <dbReference type="ARBA" id="ARBA00022833"/>
    </source>
</evidence>
<dbReference type="CDD" id="cd16012">
    <property type="entry name" value="ALP"/>
    <property type="match status" value="1"/>
</dbReference>
<evidence type="ECO:0000256" key="7">
    <source>
        <dbReference type="PIRSR" id="PIRSR601952-1"/>
    </source>
</evidence>
<keyword evidence="2" id="KW-0597">Phosphoprotein</keyword>
<dbReference type="InterPro" id="IPR001952">
    <property type="entry name" value="Alkaline_phosphatase"/>
</dbReference>
<feature type="binding site" evidence="8">
    <location>
        <position position="57"/>
    </location>
    <ligand>
        <name>Mg(2+)</name>
        <dbReference type="ChEBI" id="CHEBI:18420"/>
    </ligand>
</feature>
<dbReference type="EMBL" id="FOXH01000001">
    <property type="protein sequence ID" value="SFP06234.1"/>
    <property type="molecule type" value="Genomic_DNA"/>
</dbReference>
<evidence type="ECO:0000256" key="1">
    <source>
        <dbReference type="ARBA" id="ARBA00005984"/>
    </source>
</evidence>
<evidence type="ECO:0000256" key="2">
    <source>
        <dbReference type="ARBA" id="ARBA00022553"/>
    </source>
</evidence>
<comment type="similarity">
    <text evidence="1 9">Belongs to the alkaline phosphatase family.</text>
</comment>
<evidence type="ECO:0000256" key="4">
    <source>
        <dbReference type="ARBA" id="ARBA00022801"/>
    </source>
</evidence>
<comment type="cofactor">
    <cofactor evidence="8">
        <name>Mg(2+)</name>
        <dbReference type="ChEBI" id="CHEBI:18420"/>
    </cofactor>
    <text evidence="8">Binds 1 Mg(2+) ion.</text>
</comment>
<evidence type="ECO:0000256" key="6">
    <source>
        <dbReference type="ARBA" id="ARBA00022842"/>
    </source>
</evidence>
<dbReference type="SUPFAM" id="SSF53649">
    <property type="entry name" value="Alkaline phosphatase-like"/>
    <property type="match status" value="1"/>
</dbReference>
<dbReference type="PANTHER" id="PTHR11596:SF5">
    <property type="entry name" value="ALKALINE PHOSPHATASE"/>
    <property type="match status" value="1"/>
</dbReference>
<dbReference type="PROSITE" id="PS00123">
    <property type="entry name" value="ALKALINE_PHOSPHATASE"/>
    <property type="match status" value="1"/>
</dbReference>
<evidence type="ECO:0000313" key="11">
    <source>
        <dbReference type="EMBL" id="SFP06234.1"/>
    </source>
</evidence>
<dbReference type="SMART" id="SM00098">
    <property type="entry name" value="alkPPc"/>
    <property type="match status" value="1"/>
</dbReference>
<dbReference type="GO" id="GO:0046872">
    <property type="term" value="F:metal ion binding"/>
    <property type="evidence" value="ECO:0007669"/>
    <property type="project" value="UniProtKB-KW"/>
</dbReference>
<keyword evidence="10" id="KW-0812">Transmembrane</keyword>
<keyword evidence="10" id="KW-0472">Membrane</keyword>
<evidence type="ECO:0000256" key="8">
    <source>
        <dbReference type="PIRSR" id="PIRSR601952-2"/>
    </source>
</evidence>
<dbReference type="AlphaFoldDB" id="A0A1I5M9H0"/>
<dbReference type="PRINTS" id="PR00113">
    <property type="entry name" value="ALKPHPHTASE"/>
</dbReference>
<dbReference type="PANTHER" id="PTHR11596">
    <property type="entry name" value="ALKALINE PHOSPHATASE"/>
    <property type="match status" value="1"/>
</dbReference>
<keyword evidence="5 8" id="KW-0862">Zinc</keyword>
<dbReference type="InterPro" id="IPR018299">
    <property type="entry name" value="Alkaline_phosphatase_AS"/>
</dbReference>
<evidence type="ECO:0000256" key="9">
    <source>
        <dbReference type="RuleBase" id="RU003946"/>
    </source>
</evidence>
<feature type="binding site" evidence="8">
    <location>
        <position position="151"/>
    </location>
    <ligand>
        <name>Mg(2+)</name>
        <dbReference type="ChEBI" id="CHEBI:18420"/>
    </ligand>
</feature>
<accession>A0A1I5M9H0</accession>
<reference evidence="11 12" key="1">
    <citation type="submission" date="2016-10" db="EMBL/GenBank/DDBJ databases">
        <authorList>
            <person name="de Groot N.N."/>
        </authorList>
    </citation>
    <scope>NUCLEOTIDE SEQUENCE [LARGE SCALE GENOMIC DNA]</scope>
    <source>
        <strain evidence="12">E92,LMG 26720,CCM 7988</strain>
    </source>
</reference>
<protein>
    <submittedName>
        <fullName evidence="11">Alkaline phosphatase</fullName>
    </submittedName>
</protein>
<feature type="binding site" evidence="8">
    <location>
        <position position="271"/>
    </location>
    <ligand>
        <name>Zn(2+)</name>
        <dbReference type="ChEBI" id="CHEBI:29105"/>
        <label>2</label>
    </ligand>
</feature>
<sequence length="378" mass="41277">MLWHILSDYRIFTFTICILMNTFLRFFLIILCIPTVIFGQNKPEVKHPKNIILLIGDGMGVGQIYAGLTANKGKLNLERSQFIGFHKNQASDEYVTDSGAGATAFAIGKKTYNGAIGVDSAKKSLPTILEIAEKHGLATGLLATCSITHATPASFIAHQPSRSMDEEIAADFLKTDIDVFIGGGRKYFANRKDGKNLIDSLKTRKYQIANSIAEVEKVSTGKLAAFLAEEQQPKISEGRGEELLKSTKVALNILKQNKKGFFVMIEGSQIDWGGHANDTEYVINEMLDFDKVIGEAIDFAQKDGNTLVIITADHETGGLAITGGDMKTGKVEAKYVTKGHTGVMIPVFAFGPGAEAFSGIYQNNDIFQKMLKAFSFKN</sequence>
<dbReference type="Pfam" id="PF00245">
    <property type="entry name" value="Alk_phosphatase"/>
    <property type="match status" value="1"/>
</dbReference>
<dbReference type="STRING" id="1079859.SAMN04515674_101199"/>
<feature type="binding site" evidence="8">
    <location>
        <position position="149"/>
    </location>
    <ligand>
        <name>Mg(2+)</name>
        <dbReference type="ChEBI" id="CHEBI:18420"/>
    </ligand>
</feature>
<feature type="transmembrane region" description="Helical" evidence="10">
    <location>
        <begin position="51"/>
        <end position="68"/>
    </location>
</feature>
<feature type="transmembrane region" description="Helical" evidence="10">
    <location>
        <begin position="12"/>
        <end position="39"/>
    </location>
</feature>
<keyword evidence="10" id="KW-1133">Transmembrane helix</keyword>
<evidence type="ECO:0000313" key="12">
    <source>
        <dbReference type="Proteomes" id="UP000199306"/>
    </source>
</evidence>
<comment type="cofactor">
    <cofactor evidence="8">
        <name>Zn(2+)</name>
        <dbReference type="ChEBI" id="CHEBI:29105"/>
    </cofactor>
    <text evidence="8">Binds 2 Zn(2+) ions.</text>
</comment>
<dbReference type="Proteomes" id="UP000199306">
    <property type="component" value="Unassembled WGS sequence"/>
</dbReference>
<feature type="binding site" evidence="8">
    <location>
        <position position="266"/>
    </location>
    <ligand>
        <name>Mg(2+)</name>
        <dbReference type="ChEBI" id="CHEBI:18420"/>
    </ligand>
</feature>
<dbReference type="GO" id="GO:0004035">
    <property type="term" value="F:alkaline phosphatase activity"/>
    <property type="evidence" value="ECO:0007669"/>
    <property type="project" value="TreeGrafter"/>
</dbReference>
<name>A0A1I5M9H0_9BACT</name>
<dbReference type="InterPro" id="IPR017850">
    <property type="entry name" value="Alkaline_phosphatase_core_sf"/>
</dbReference>
<feature type="binding site" evidence="8">
    <location>
        <position position="57"/>
    </location>
    <ligand>
        <name>Zn(2+)</name>
        <dbReference type="ChEBI" id="CHEBI:29105"/>
        <label>2</label>
    </ligand>
</feature>
<keyword evidence="6 8" id="KW-0460">Magnesium</keyword>
<keyword evidence="12" id="KW-1185">Reference proteome</keyword>
<keyword evidence="4" id="KW-0378">Hydrolase</keyword>
<proteinExistence type="inferred from homology"/>
<dbReference type="Gene3D" id="3.40.720.10">
    <property type="entry name" value="Alkaline Phosphatase, subunit A"/>
    <property type="match status" value="1"/>
</dbReference>
<feature type="binding site" evidence="8">
    <location>
        <position position="313"/>
    </location>
    <ligand>
        <name>Zn(2+)</name>
        <dbReference type="ChEBI" id="CHEBI:29105"/>
        <label>2</label>
    </ligand>
</feature>
<keyword evidence="3 8" id="KW-0479">Metal-binding</keyword>
<organism evidence="11 12">
    <name type="scientific">Pseudarcicella hirudinis</name>
    <dbReference type="NCBI Taxonomy" id="1079859"/>
    <lineage>
        <taxon>Bacteria</taxon>
        <taxon>Pseudomonadati</taxon>
        <taxon>Bacteroidota</taxon>
        <taxon>Cytophagia</taxon>
        <taxon>Cytophagales</taxon>
        <taxon>Flectobacillaceae</taxon>
        <taxon>Pseudarcicella</taxon>
    </lineage>
</organism>